<evidence type="ECO:0000313" key="2">
    <source>
        <dbReference type="Proteomes" id="UP000054477"/>
    </source>
</evidence>
<keyword evidence="2" id="KW-1185">Reference proteome</keyword>
<sequence length="68" mass="7852">MTYAVFDIQGQVRCIEIKGGEETREQCRKVEMSQRWIYKKNGNRGLKSLGIDLSSCCKENQKEPSESH</sequence>
<evidence type="ECO:0000313" key="1">
    <source>
        <dbReference type="EMBL" id="KIK08877.1"/>
    </source>
</evidence>
<name>A0A0C9YEJ9_9AGAR</name>
<dbReference type="AlphaFoldDB" id="A0A0C9YEJ9"/>
<gene>
    <name evidence="1" type="ORF">K443DRAFT_671934</name>
</gene>
<organism evidence="1 2">
    <name type="scientific">Laccaria amethystina LaAM-08-1</name>
    <dbReference type="NCBI Taxonomy" id="1095629"/>
    <lineage>
        <taxon>Eukaryota</taxon>
        <taxon>Fungi</taxon>
        <taxon>Dikarya</taxon>
        <taxon>Basidiomycota</taxon>
        <taxon>Agaricomycotina</taxon>
        <taxon>Agaricomycetes</taxon>
        <taxon>Agaricomycetidae</taxon>
        <taxon>Agaricales</taxon>
        <taxon>Agaricineae</taxon>
        <taxon>Hydnangiaceae</taxon>
        <taxon>Laccaria</taxon>
    </lineage>
</organism>
<dbReference type="HOGENOM" id="CLU_2794343_0_0_1"/>
<reference evidence="1 2" key="1">
    <citation type="submission" date="2014-04" db="EMBL/GenBank/DDBJ databases">
        <authorList>
            <consortium name="DOE Joint Genome Institute"/>
            <person name="Kuo A."/>
            <person name="Kohler A."/>
            <person name="Nagy L.G."/>
            <person name="Floudas D."/>
            <person name="Copeland A."/>
            <person name="Barry K.W."/>
            <person name="Cichocki N."/>
            <person name="Veneault-Fourrey C."/>
            <person name="LaButti K."/>
            <person name="Lindquist E.A."/>
            <person name="Lipzen A."/>
            <person name="Lundell T."/>
            <person name="Morin E."/>
            <person name="Murat C."/>
            <person name="Sun H."/>
            <person name="Tunlid A."/>
            <person name="Henrissat B."/>
            <person name="Grigoriev I.V."/>
            <person name="Hibbett D.S."/>
            <person name="Martin F."/>
            <person name="Nordberg H.P."/>
            <person name="Cantor M.N."/>
            <person name="Hua S.X."/>
        </authorList>
    </citation>
    <scope>NUCLEOTIDE SEQUENCE [LARGE SCALE GENOMIC DNA]</scope>
    <source>
        <strain evidence="1 2">LaAM-08-1</strain>
    </source>
</reference>
<dbReference type="EMBL" id="KN838540">
    <property type="protein sequence ID" value="KIK08877.1"/>
    <property type="molecule type" value="Genomic_DNA"/>
</dbReference>
<proteinExistence type="predicted"/>
<reference evidence="2" key="2">
    <citation type="submission" date="2015-01" db="EMBL/GenBank/DDBJ databases">
        <title>Evolutionary Origins and Diversification of the Mycorrhizal Mutualists.</title>
        <authorList>
            <consortium name="DOE Joint Genome Institute"/>
            <consortium name="Mycorrhizal Genomics Consortium"/>
            <person name="Kohler A."/>
            <person name="Kuo A."/>
            <person name="Nagy L.G."/>
            <person name="Floudas D."/>
            <person name="Copeland A."/>
            <person name="Barry K.W."/>
            <person name="Cichocki N."/>
            <person name="Veneault-Fourrey C."/>
            <person name="LaButti K."/>
            <person name="Lindquist E.A."/>
            <person name="Lipzen A."/>
            <person name="Lundell T."/>
            <person name="Morin E."/>
            <person name="Murat C."/>
            <person name="Riley R."/>
            <person name="Ohm R."/>
            <person name="Sun H."/>
            <person name="Tunlid A."/>
            <person name="Henrissat B."/>
            <person name="Grigoriev I.V."/>
            <person name="Hibbett D.S."/>
            <person name="Martin F."/>
        </authorList>
    </citation>
    <scope>NUCLEOTIDE SEQUENCE [LARGE SCALE GENOMIC DNA]</scope>
    <source>
        <strain evidence="2">LaAM-08-1</strain>
    </source>
</reference>
<dbReference type="Proteomes" id="UP000054477">
    <property type="component" value="Unassembled WGS sequence"/>
</dbReference>
<protein>
    <submittedName>
        <fullName evidence="1">Uncharacterized protein</fullName>
    </submittedName>
</protein>
<accession>A0A0C9YEJ9</accession>